<reference evidence="2 3" key="1">
    <citation type="submission" date="2016-04" db="EMBL/GenBank/DDBJ databases">
        <title>A degradative enzymes factory behind the ericoid mycorrhizal symbiosis.</title>
        <authorList>
            <consortium name="DOE Joint Genome Institute"/>
            <person name="Martino E."/>
            <person name="Morin E."/>
            <person name="Grelet G."/>
            <person name="Kuo A."/>
            <person name="Kohler A."/>
            <person name="Daghino S."/>
            <person name="Barry K."/>
            <person name="Choi C."/>
            <person name="Cichocki N."/>
            <person name="Clum A."/>
            <person name="Copeland A."/>
            <person name="Hainaut M."/>
            <person name="Haridas S."/>
            <person name="Labutti K."/>
            <person name="Lindquist E."/>
            <person name="Lipzen A."/>
            <person name="Khouja H.-R."/>
            <person name="Murat C."/>
            <person name="Ohm R."/>
            <person name="Olson A."/>
            <person name="Spatafora J."/>
            <person name="Veneault-Fourrey C."/>
            <person name="Henrissat B."/>
            <person name="Grigoriev I."/>
            <person name="Martin F."/>
            <person name="Perotto S."/>
        </authorList>
    </citation>
    <scope>NUCLEOTIDE SEQUENCE [LARGE SCALE GENOMIC DNA]</scope>
    <source>
        <strain evidence="2 3">F</strain>
    </source>
</reference>
<keyword evidence="1" id="KW-1133">Transmembrane helix</keyword>
<protein>
    <submittedName>
        <fullName evidence="2">Uncharacterized protein</fullName>
    </submittedName>
</protein>
<evidence type="ECO:0000313" key="3">
    <source>
        <dbReference type="Proteomes" id="UP000235786"/>
    </source>
</evidence>
<proteinExistence type="predicted"/>
<feature type="transmembrane region" description="Helical" evidence="1">
    <location>
        <begin position="47"/>
        <end position="72"/>
    </location>
</feature>
<gene>
    <name evidence="2" type="ORF">L207DRAFT_286055</name>
</gene>
<accession>A0A2J6S1W2</accession>
<evidence type="ECO:0000313" key="2">
    <source>
        <dbReference type="EMBL" id="PMD44751.1"/>
    </source>
</evidence>
<dbReference type="EMBL" id="KZ613941">
    <property type="protein sequence ID" value="PMD44751.1"/>
    <property type="molecule type" value="Genomic_DNA"/>
</dbReference>
<dbReference type="Proteomes" id="UP000235786">
    <property type="component" value="Unassembled WGS sequence"/>
</dbReference>
<keyword evidence="3" id="KW-1185">Reference proteome</keyword>
<keyword evidence="1" id="KW-0812">Transmembrane</keyword>
<name>A0A2J6S1W2_HYAVF</name>
<evidence type="ECO:0000256" key="1">
    <source>
        <dbReference type="SAM" id="Phobius"/>
    </source>
</evidence>
<keyword evidence="1" id="KW-0472">Membrane</keyword>
<dbReference type="AlphaFoldDB" id="A0A2J6S1W2"/>
<organism evidence="2 3">
    <name type="scientific">Hyaloscypha variabilis (strain UAMH 11265 / GT02V1 / F)</name>
    <name type="common">Meliniomyces variabilis</name>
    <dbReference type="NCBI Taxonomy" id="1149755"/>
    <lineage>
        <taxon>Eukaryota</taxon>
        <taxon>Fungi</taxon>
        <taxon>Dikarya</taxon>
        <taxon>Ascomycota</taxon>
        <taxon>Pezizomycotina</taxon>
        <taxon>Leotiomycetes</taxon>
        <taxon>Helotiales</taxon>
        <taxon>Hyaloscyphaceae</taxon>
        <taxon>Hyaloscypha</taxon>
        <taxon>Hyaloscypha variabilis</taxon>
    </lineage>
</organism>
<sequence length="106" mass="12060">MIRCFDSHPSVRLWTLRLVIKTAKCFWLFHLEGPNCEIEGASWSERISFFITIMSVGVHSIVLPVVLCFPLISCSLMCDHKFKTRASACEDILSCKSELSNLIPRV</sequence>